<organism evidence="1 4">
    <name type="scientific">Flavobacterium pectinovorum</name>
    <dbReference type="NCBI Taxonomy" id="29533"/>
    <lineage>
        <taxon>Bacteria</taxon>
        <taxon>Pseudomonadati</taxon>
        <taxon>Bacteroidota</taxon>
        <taxon>Flavobacteriia</taxon>
        <taxon>Flavobacteriales</taxon>
        <taxon>Flavobacteriaceae</taxon>
        <taxon>Flavobacterium</taxon>
    </lineage>
</organism>
<dbReference type="GO" id="GO:0030638">
    <property type="term" value="P:polyketide metabolic process"/>
    <property type="evidence" value="ECO:0007669"/>
    <property type="project" value="InterPro"/>
</dbReference>
<protein>
    <recommendedName>
        <fullName evidence="5">Ester cyclase</fullName>
    </recommendedName>
</protein>
<dbReference type="PANTHER" id="PTHR38436:SF1">
    <property type="entry name" value="ESTER CYCLASE"/>
    <property type="match status" value="1"/>
</dbReference>
<dbReference type="EMBL" id="FRBX01000001">
    <property type="protein sequence ID" value="SHL56999.1"/>
    <property type="molecule type" value="Genomic_DNA"/>
</dbReference>
<dbReference type="InterPro" id="IPR032710">
    <property type="entry name" value="NTF2-like_dom_sf"/>
</dbReference>
<evidence type="ECO:0000313" key="1">
    <source>
        <dbReference type="EMBL" id="OXB04400.1"/>
    </source>
</evidence>
<name>A0AB36NZY1_9FLAO</name>
<dbReference type="PANTHER" id="PTHR38436">
    <property type="entry name" value="POLYKETIDE CYCLASE SNOAL-LIKE DOMAIN"/>
    <property type="match status" value="1"/>
</dbReference>
<reference evidence="1 4" key="1">
    <citation type="submission" date="2016-11" db="EMBL/GenBank/DDBJ databases">
        <title>Whole genomes of Flavobacteriaceae.</title>
        <authorList>
            <person name="Stine C."/>
            <person name="Li C."/>
            <person name="Tadesse D."/>
        </authorList>
    </citation>
    <scope>NUCLEOTIDE SEQUENCE [LARGE SCALE GENOMIC DNA]</scope>
    <source>
        <strain evidence="1 4">ATCC 19366</strain>
    </source>
</reference>
<gene>
    <name evidence="1" type="ORF">B0A72_12965</name>
    <name evidence="2" type="ORF">SAMN05444387_0943</name>
</gene>
<evidence type="ECO:0000313" key="3">
    <source>
        <dbReference type="Proteomes" id="UP000184216"/>
    </source>
</evidence>
<evidence type="ECO:0000313" key="2">
    <source>
        <dbReference type="EMBL" id="SHL56999.1"/>
    </source>
</evidence>
<evidence type="ECO:0000313" key="4">
    <source>
        <dbReference type="Proteomes" id="UP000198431"/>
    </source>
</evidence>
<dbReference type="AlphaFoldDB" id="A0AB36NZY1"/>
<reference evidence="2 3" key="2">
    <citation type="submission" date="2016-11" db="EMBL/GenBank/DDBJ databases">
        <authorList>
            <person name="Varghese N."/>
            <person name="Submissions S."/>
        </authorList>
    </citation>
    <scope>NUCLEOTIDE SEQUENCE [LARGE SCALE GENOMIC DNA]</scope>
    <source>
        <strain evidence="2 3">DSM 6368</strain>
    </source>
</reference>
<dbReference type="Pfam" id="PF07366">
    <property type="entry name" value="SnoaL"/>
    <property type="match status" value="1"/>
</dbReference>
<keyword evidence="3" id="KW-1185">Reference proteome</keyword>
<dbReference type="RefSeq" id="WP_073393905.1">
    <property type="nucleotide sequence ID" value="NZ_CP130042.1"/>
</dbReference>
<evidence type="ECO:0008006" key="5">
    <source>
        <dbReference type="Google" id="ProtNLM"/>
    </source>
</evidence>
<dbReference type="InterPro" id="IPR009959">
    <property type="entry name" value="Cyclase_SnoaL-like"/>
</dbReference>
<comment type="caution">
    <text evidence="1">The sequence shown here is derived from an EMBL/GenBank/DDBJ whole genome shotgun (WGS) entry which is preliminary data.</text>
</comment>
<dbReference type="Proteomes" id="UP000198431">
    <property type="component" value="Unassembled WGS sequence"/>
</dbReference>
<accession>A0AB36NZY1</accession>
<sequence length="135" mass="14951">MSTAQNKNLLLQYNKEVIEKGDMEFFQQIATVDFINHSAPEGMSNGIDGVIYFFANVIHTALTDITVHVLDMVAEENKVATRKEINGIHTGSLFGIPATGKKITITVIDIFTVLDGKLKEHWGENNFASVIQSLQ</sequence>
<dbReference type="Proteomes" id="UP000184216">
    <property type="component" value="Unassembled WGS sequence"/>
</dbReference>
<dbReference type="SUPFAM" id="SSF54427">
    <property type="entry name" value="NTF2-like"/>
    <property type="match status" value="1"/>
</dbReference>
<dbReference type="EMBL" id="MUHB01000010">
    <property type="protein sequence ID" value="OXB04400.1"/>
    <property type="molecule type" value="Genomic_DNA"/>
</dbReference>
<dbReference type="Gene3D" id="3.10.450.50">
    <property type="match status" value="1"/>
</dbReference>
<proteinExistence type="predicted"/>